<dbReference type="GO" id="GO:0003700">
    <property type="term" value="F:DNA-binding transcription factor activity"/>
    <property type="evidence" value="ECO:0007669"/>
    <property type="project" value="TreeGrafter"/>
</dbReference>
<proteinExistence type="predicted"/>
<dbReference type="RefSeq" id="WP_099383815.1">
    <property type="nucleotide sequence ID" value="NZ_PEBD01000010.1"/>
</dbReference>
<evidence type="ECO:0000256" key="3">
    <source>
        <dbReference type="ARBA" id="ARBA00023125"/>
    </source>
</evidence>
<dbReference type="PANTHER" id="PTHR30055:SF234">
    <property type="entry name" value="HTH-TYPE TRANSCRIPTIONAL REGULATOR BETI"/>
    <property type="match status" value="1"/>
</dbReference>
<dbReference type="Pfam" id="PF13977">
    <property type="entry name" value="TetR_C_6"/>
    <property type="match status" value="1"/>
</dbReference>
<feature type="domain" description="HTH tetR-type" evidence="6">
    <location>
        <begin position="6"/>
        <end position="66"/>
    </location>
</feature>
<dbReference type="InterPro" id="IPR039538">
    <property type="entry name" value="BetI_C"/>
</dbReference>
<dbReference type="Proteomes" id="UP000225108">
    <property type="component" value="Unassembled WGS sequence"/>
</dbReference>
<evidence type="ECO:0000259" key="6">
    <source>
        <dbReference type="PROSITE" id="PS50977"/>
    </source>
</evidence>
<name>A0A2G3PI91_WILMA</name>
<dbReference type="AlphaFoldDB" id="A0A2G3PI91"/>
<dbReference type="Pfam" id="PF00440">
    <property type="entry name" value="TetR_N"/>
    <property type="match status" value="1"/>
</dbReference>
<evidence type="ECO:0000256" key="5">
    <source>
        <dbReference type="PROSITE-ProRule" id="PRU00335"/>
    </source>
</evidence>
<keyword evidence="2" id="KW-0805">Transcription regulation</keyword>
<accession>A0A2G3PI91</accession>
<feature type="DNA-binding region" description="H-T-H motif" evidence="5">
    <location>
        <begin position="29"/>
        <end position="48"/>
    </location>
</feature>
<reference evidence="7 8" key="1">
    <citation type="submission" date="2017-10" db="EMBL/GenBank/DDBJ databases">
        <title>The draft genome sequence of Williamsia sp. BULT 1.1 isolated from the semi-arid grassland soils from South Africa.</title>
        <authorList>
            <person name="Kabwe M.H."/>
            <person name="Govender N."/>
            <person name="Mutseka Lunga P."/>
            <person name="Vikram S."/>
            <person name="Makhalanyane T.P."/>
        </authorList>
    </citation>
    <scope>NUCLEOTIDE SEQUENCE [LARGE SCALE GENOMIC DNA]</scope>
    <source>
        <strain evidence="7 8">BULT 1.1</strain>
    </source>
</reference>
<dbReference type="GO" id="GO:0000976">
    <property type="term" value="F:transcription cis-regulatory region binding"/>
    <property type="evidence" value="ECO:0007669"/>
    <property type="project" value="TreeGrafter"/>
</dbReference>
<dbReference type="EMBL" id="PEBD01000010">
    <property type="protein sequence ID" value="PHV65426.1"/>
    <property type="molecule type" value="Genomic_DNA"/>
</dbReference>
<sequence length="191" mass="20676">MARPRVNSDDHLLDAADAVLSQTGSARFTLEMAAREAGVSAATFVKRFGSKRGLLIASSQRWVDAIDLDDVGRPGEPILATLRRLSVESYTDSDDPDQAGNHVSSLAMDLGDPELTRLLAAGWDKKRRQLQAVIARAVESDELPGAPLPPAAARTLFALLEGTFLGWTVQPHGSLIEILGDEFDRLITTWT</sequence>
<dbReference type="PANTHER" id="PTHR30055">
    <property type="entry name" value="HTH-TYPE TRANSCRIPTIONAL REGULATOR RUTR"/>
    <property type="match status" value="1"/>
</dbReference>
<dbReference type="InterPro" id="IPR001647">
    <property type="entry name" value="HTH_TetR"/>
</dbReference>
<comment type="caution">
    <text evidence="7">The sequence shown here is derived from an EMBL/GenBank/DDBJ whole genome shotgun (WGS) entry which is preliminary data.</text>
</comment>
<dbReference type="SUPFAM" id="SSF48498">
    <property type="entry name" value="Tetracyclin repressor-like, C-terminal domain"/>
    <property type="match status" value="1"/>
</dbReference>
<gene>
    <name evidence="7" type="ORF">CSW57_16765</name>
</gene>
<keyword evidence="1" id="KW-0678">Repressor</keyword>
<dbReference type="Gene3D" id="1.10.357.10">
    <property type="entry name" value="Tetracycline Repressor, domain 2"/>
    <property type="match status" value="1"/>
</dbReference>
<organism evidence="7 8">
    <name type="scientific">Williamsia marianensis</name>
    <dbReference type="NCBI Taxonomy" id="85044"/>
    <lineage>
        <taxon>Bacteria</taxon>
        <taxon>Bacillati</taxon>
        <taxon>Actinomycetota</taxon>
        <taxon>Actinomycetes</taxon>
        <taxon>Mycobacteriales</taxon>
        <taxon>Nocardiaceae</taxon>
        <taxon>Williamsia</taxon>
    </lineage>
</organism>
<dbReference type="InterPro" id="IPR050109">
    <property type="entry name" value="HTH-type_TetR-like_transc_reg"/>
</dbReference>
<dbReference type="InterPro" id="IPR036271">
    <property type="entry name" value="Tet_transcr_reg_TetR-rel_C_sf"/>
</dbReference>
<dbReference type="SUPFAM" id="SSF46689">
    <property type="entry name" value="Homeodomain-like"/>
    <property type="match status" value="1"/>
</dbReference>
<evidence type="ECO:0000256" key="4">
    <source>
        <dbReference type="ARBA" id="ARBA00023163"/>
    </source>
</evidence>
<evidence type="ECO:0000256" key="2">
    <source>
        <dbReference type="ARBA" id="ARBA00023015"/>
    </source>
</evidence>
<dbReference type="InterPro" id="IPR009057">
    <property type="entry name" value="Homeodomain-like_sf"/>
</dbReference>
<keyword evidence="4" id="KW-0804">Transcription</keyword>
<evidence type="ECO:0000313" key="8">
    <source>
        <dbReference type="Proteomes" id="UP000225108"/>
    </source>
</evidence>
<keyword evidence="3 5" id="KW-0238">DNA-binding</keyword>
<evidence type="ECO:0000313" key="7">
    <source>
        <dbReference type="EMBL" id="PHV65426.1"/>
    </source>
</evidence>
<protein>
    <recommendedName>
        <fullName evidence="6">HTH tetR-type domain-containing protein</fullName>
    </recommendedName>
</protein>
<dbReference type="PROSITE" id="PS50977">
    <property type="entry name" value="HTH_TETR_2"/>
    <property type="match status" value="1"/>
</dbReference>
<evidence type="ECO:0000256" key="1">
    <source>
        <dbReference type="ARBA" id="ARBA00022491"/>
    </source>
</evidence>